<evidence type="ECO:0000256" key="2">
    <source>
        <dbReference type="ARBA" id="ARBA00023295"/>
    </source>
</evidence>
<protein>
    <submittedName>
        <fullName evidence="4">CAZy families GH2 protein</fullName>
    </submittedName>
</protein>
<dbReference type="EMBL" id="KF126129">
    <property type="protein sequence ID" value="AIA93472.1"/>
    <property type="molecule type" value="Genomic_DNA"/>
</dbReference>
<dbReference type="SUPFAM" id="SSF49785">
    <property type="entry name" value="Galactose-binding domain-like"/>
    <property type="match status" value="1"/>
</dbReference>
<keyword evidence="2" id="KW-0326">Glycosidase</keyword>
<proteinExistence type="predicted"/>
<dbReference type="Pfam" id="PF22666">
    <property type="entry name" value="Glyco_hydro_2_N2"/>
    <property type="match status" value="1"/>
</dbReference>
<reference evidence="4" key="1">
    <citation type="journal article" date="2013" name="Environ. Microbiol.">
        <title>Seasonally variable intestinal metagenomes of the red palm weevil (Rhynchophorus ferrugineus).</title>
        <authorList>
            <person name="Jia S."/>
            <person name="Zhang X."/>
            <person name="Zhang G."/>
            <person name="Yin A."/>
            <person name="Zhang S."/>
            <person name="Li F."/>
            <person name="Wang L."/>
            <person name="Zhao D."/>
            <person name="Yun Q."/>
            <person name="Tala"/>
            <person name="Wang J."/>
            <person name="Sun G."/>
            <person name="Baabdullah M."/>
            <person name="Yu X."/>
            <person name="Hu S."/>
            <person name="Al-Mssallem I.S."/>
            <person name="Yu J."/>
        </authorList>
    </citation>
    <scope>NUCLEOTIDE SEQUENCE</scope>
</reference>
<dbReference type="GO" id="GO:0004567">
    <property type="term" value="F:beta-mannosidase activity"/>
    <property type="evidence" value="ECO:0007669"/>
    <property type="project" value="TreeGrafter"/>
</dbReference>
<dbReference type="Gene3D" id="2.60.120.260">
    <property type="entry name" value="Galactose-binding domain-like"/>
    <property type="match status" value="1"/>
</dbReference>
<dbReference type="AlphaFoldDB" id="A0A060CEW9"/>
<evidence type="ECO:0000259" key="3">
    <source>
        <dbReference type="Pfam" id="PF22666"/>
    </source>
</evidence>
<organism evidence="4">
    <name type="scientific">uncultured Micromonospora sp</name>
    <dbReference type="NCBI Taxonomy" id="429168"/>
    <lineage>
        <taxon>Bacteria</taxon>
        <taxon>Bacillati</taxon>
        <taxon>Actinomycetota</taxon>
        <taxon>Actinomycetes</taxon>
        <taxon>Micromonosporales</taxon>
        <taxon>Micromonosporaceae</taxon>
        <taxon>Micromonospora</taxon>
        <taxon>environmental samples</taxon>
    </lineage>
</organism>
<dbReference type="InterPro" id="IPR008979">
    <property type="entry name" value="Galactose-bd-like_sf"/>
</dbReference>
<dbReference type="PANTHER" id="PTHR43730">
    <property type="entry name" value="BETA-MANNOSIDASE"/>
    <property type="match status" value="1"/>
</dbReference>
<keyword evidence="1" id="KW-0378">Hydrolase</keyword>
<accession>A0A060CEW9</accession>
<feature type="non-terminal residue" evidence="4">
    <location>
        <position position="175"/>
    </location>
</feature>
<dbReference type="PANTHER" id="PTHR43730:SF1">
    <property type="entry name" value="BETA-MANNOSIDASE"/>
    <property type="match status" value="1"/>
</dbReference>
<dbReference type="GO" id="GO:0006516">
    <property type="term" value="P:glycoprotein catabolic process"/>
    <property type="evidence" value="ECO:0007669"/>
    <property type="project" value="TreeGrafter"/>
</dbReference>
<feature type="non-terminal residue" evidence="4">
    <location>
        <position position="1"/>
    </location>
</feature>
<dbReference type="InterPro" id="IPR054593">
    <property type="entry name" value="Beta-mannosidase-like_N2"/>
</dbReference>
<evidence type="ECO:0000313" key="4">
    <source>
        <dbReference type="EMBL" id="AIA93472.1"/>
    </source>
</evidence>
<sequence length="175" mass="18855">TVSPTAGPAAEAISSAGSIPAVVPGTIHTDLMAAGLIPDPYQDRNEAALTWIGECDWTWATRLPPIPSLAERVDLVFDGVDTVATVRLDGHDVLRTANQHRSYRVDVTEQLREGDQQLLEVEISSPVRYADAQSLALGYRPQVNQHPYPAIRKNGVQFRLGLGPRPGDRGTVGGP</sequence>
<dbReference type="InterPro" id="IPR050887">
    <property type="entry name" value="Beta-mannosidase_GH2"/>
</dbReference>
<feature type="domain" description="Beta-mannosidase-like galactose-binding" evidence="3">
    <location>
        <begin position="18"/>
        <end position="160"/>
    </location>
</feature>
<name>A0A060CEW9_9ACTN</name>
<evidence type="ECO:0000256" key="1">
    <source>
        <dbReference type="ARBA" id="ARBA00022801"/>
    </source>
</evidence>